<organism evidence="1 2">
    <name type="scientific">Exiguobacterium indicum</name>
    <dbReference type="NCBI Taxonomy" id="296995"/>
    <lineage>
        <taxon>Bacteria</taxon>
        <taxon>Bacillati</taxon>
        <taxon>Bacillota</taxon>
        <taxon>Bacilli</taxon>
        <taxon>Bacillales</taxon>
        <taxon>Bacillales Family XII. Incertae Sedis</taxon>
        <taxon>Exiguobacterium</taxon>
    </lineage>
</organism>
<name>A0AAW3ME15_9BACL</name>
<dbReference type="Proteomes" id="UP000072605">
    <property type="component" value="Unassembled WGS sequence"/>
</dbReference>
<protein>
    <recommendedName>
        <fullName evidence="3">DUF1850 domain-containing protein</fullName>
    </recommendedName>
</protein>
<evidence type="ECO:0008006" key="3">
    <source>
        <dbReference type="Google" id="ProtNLM"/>
    </source>
</evidence>
<reference evidence="1 2" key="1">
    <citation type="journal article" date="2016" name="Front. Microbiol.">
        <title>Genomic Resource of Rice Seed Associated Bacteria.</title>
        <authorList>
            <person name="Midha S."/>
            <person name="Bansal K."/>
            <person name="Sharma S."/>
            <person name="Kumar N."/>
            <person name="Patil P.P."/>
            <person name="Chaudhry V."/>
            <person name="Patil P.B."/>
        </authorList>
    </citation>
    <scope>NUCLEOTIDE SEQUENCE [LARGE SCALE GENOMIC DNA]</scope>
    <source>
        <strain evidence="1 2">RSA11</strain>
    </source>
</reference>
<evidence type="ECO:0000313" key="1">
    <source>
        <dbReference type="EMBL" id="KTR27133.1"/>
    </source>
</evidence>
<dbReference type="EMBL" id="LDQV01000018">
    <property type="protein sequence ID" value="KTR27133.1"/>
    <property type="molecule type" value="Genomic_DNA"/>
</dbReference>
<gene>
    <name evidence="1" type="ORF">RSA11_07605</name>
</gene>
<dbReference type="RefSeq" id="WP_058713550.1">
    <property type="nucleotide sequence ID" value="NZ_LDQV01000018.1"/>
</dbReference>
<sequence>MSKRLFKRTLLIAFLLFLTLFTFYGIHRASATSEPEHLIFQAKGESWNAVIHVRQVKERPLSYRVSEGYALTYIGQDLKRVEHQQKPVTWFVDSQLSDGRYAKHSSHFQSFIGTERDGATFETSAALQIFKDTDTYHVRIKWDGNREEQLKLTCIGME</sequence>
<comment type="caution">
    <text evidence="1">The sequence shown here is derived from an EMBL/GenBank/DDBJ whole genome shotgun (WGS) entry which is preliminary data.</text>
</comment>
<evidence type="ECO:0000313" key="2">
    <source>
        <dbReference type="Proteomes" id="UP000072605"/>
    </source>
</evidence>
<proteinExistence type="predicted"/>
<dbReference type="AlphaFoldDB" id="A0AAW3ME15"/>
<accession>A0AAW3ME15</accession>